<dbReference type="EMBL" id="FQXE01000002">
    <property type="protein sequence ID" value="SHH07767.1"/>
    <property type="molecule type" value="Genomic_DNA"/>
</dbReference>
<keyword evidence="2" id="KW-0255">Endonuclease</keyword>
<evidence type="ECO:0000313" key="3">
    <source>
        <dbReference type="Proteomes" id="UP000184226"/>
    </source>
</evidence>
<feature type="domain" description="Endonuclease GajA/Old nuclease/RecF-like AAA" evidence="1">
    <location>
        <begin position="220"/>
        <end position="346"/>
    </location>
</feature>
<keyword evidence="2" id="KW-0378">Hydrolase</keyword>
<evidence type="ECO:0000259" key="1">
    <source>
        <dbReference type="Pfam" id="PF13175"/>
    </source>
</evidence>
<dbReference type="AlphaFoldDB" id="A0A1M5Q0H3"/>
<keyword evidence="3" id="KW-1185">Reference proteome</keyword>
<dbReference type="InterPro" id="IPR041685">
    <property type="entry name" value="AAA_GajA/Old/RecF-like"/>
</dbReference>
<dbReference type="SUPFAM" id="SSF52540">
    <property type="entry name" value="P-loop containing nucleoside triphosphate hydrolases"/>
    <property type="match status" value="1"/>
</dbReference>
<dbReference type="OrthoDB" id="3322489at2"/>
<dbReference type="PANTHER" id="PTHR43581:SF4">
    <property type="entry name" value="ATP_GTP PHOSPHATASE"/>
    <property type="match status" value="1"/>
</dbReference>
<feature type="domain" description="Endonuclease GajA/Old nuclease/RecF-like AAA" evidence="1">
    <location>
        <begin position="1"/>
        <end position="49"/>
    </location>
</feature>
<protein>
    <submittedName>
        <fullName evidence="2">Predicted ATP-dependent endonuclease of the OLD family, contains P-loop ATPase and TOPRIM domains</fullName>
    </submittedName>
</protein>
<dbReference type="GO" id="GO:0004519">
    <property type="term" value="F:endonuclease activity"/>
    <property type="evidence" value="ECO:0007669"/>
    <property type="project" value="UniProtKB-KW"/>
</dbReference>
<dbReference type="STRING" id="658167.SAMN04488135_102124"/>
<sequence>MRIANLRIENFRGVKRGFVQFGKHSVLVGDNNTGKTTLIEALTLVLGRDRLVRELTEHDFFGSNPQAADRIKVVATVTDFPGDDPEQSSQWFRDGRAVVKWLDEATGHVHPTRNNPAWKLCCQLGVQARFDQDSLAVETMRYFHDHDEPIDPFADEAPASVPGKLIQELSFYLVRASRTWDKVFSWGNELFKRTVLAAAAQPADALLAERDRLRAPAQPIDADPGIQPLIQNLNNELALSFPNAPKVQLRLTNTDSRSVMEAVSAHFAGTDGFSIPAARQGSGLVSMQGLLLLLELGRARAASGGEFLMALEEPEVHLPPSAQQRLVQRIQALSTQTFVTTHSPLVASMADPTSVLILKKHDGVLSAEPFLASPLTATAPNWMRKFFQHSRIDVLSSLMQPALLVPEGRADFQLLRCILRPLMMTEGWIETMRRPFGIEVGVVPTEDANVIETHRLMKRLHKRVCCLVDGDAAGLEYVDQLRQDAEPPSSIIRWNDGAMIEDAVGWILNADEATVVAKLAEISPQPPTSSADVVAYLKGKKMDIIAYESITEAISTTPACRERAADILSGLACACAGDDATQRFVRGAHGVWVFQP</sequence>
<dbReference type="Pfam" id="PF13175">
    <property type="entry name" value="AAA_15"/>
    <property type="match status" value="2"/>
</dbReference>
<accession>A0A1M5Q0H3</accession>
<evidence type="ECO:0000313" key="2">
    <source>
        <dbReference type="EMBL" id="SHH07767.1"/>
    </source>
</evidence>
<gene>
    <name evidence="2" type="ORF">SAMN04488135_102124</name>
</gene>
<dbReference type="RefSeq" id="WP_073101778.1">
    <property type="nucleotide sequence ID" value="NZ_FQXE01000002.1"/>
</dbReference>
<proteinExistence type="predicted"/>
<name>A0A1M5Q0H3_9BURK</name>
<dbReference type="Gene3D" id="3.40.50.300">
    <property type="entry name" value="P-loop containing nucleotide triphosphate hydrolases"/>
    <property type="match status" value="2"/>
</dbReference>
<reference evidence="2 3" key="1">
    <citation type="submission" date="2016-11" db="EMBL/GenBank/DDBJ databases">
        <authorList>
            <person name="Jaros S."/>
            <person name="Januszkiewicz K."/>
            <person name="Wedrychowicz H."/>
        </authorList>
    </citation>
    <scope>NUCLEOTIDE SEQUENCE [LARGE SCALE GENOMIC DNA]</scope>
    <source>
        <strain evidence="2 3">CGMCC 1.10190</strain>
    </source>
</reference>
<keyword evidence="2" id="KW-0540">Nuclease</keyword>
<dbReference type="InterPro" id="IPR051396">
    <property type="entry name" value="Bact_Antivir_Def_Nuclease"/>
</dbReference>
<dbReference type="Proteomes" id="UP000184226">
    <property type="component" value="Unassembled WGS sequence"/>
</dbReference>
<dbReference type="PANTHER" id="PTHR43581">
    <property type="entry name" value="ATP/GTP PHOSPHATASE"/>
    <property type="match status" value="1"/>
</dbReference>
<dbReference type="InterPro" id="IPR027417">
    <property type="entry name" value="P-loop_NTPase"/>
</dbReference>
<organism evidence="2 3">
    <name type="scientific">Pollutimonas bauzanensis</name>
    <dbReference type="NCBI Taxonomy" id="658167"/>
    <lineage>
        <taxon>Bacteria</taxon>
        <taxon>Pseudomonadati</taxon>
        <taxon>Pseudomonadota</taxon>
        <taxon>Betaproteobacteria</taxon>
        <taxon>Burkholderiales</taxon>
        <taxon>Alcaligenaceae</taxon>
        <taxon>Pollutimonas</taxon>
    </lineage>
</organism>